<dbReference type="AlphaFoldDB" id="A0A0J9C7A5"/>
<dbReference type="Pfam" id="PF07748">
    <property type="entry name" value="Glyco_hydro_38C"/>
    <property type="match status" value="1"/>
</dbReference>
<name>A0A0J9C7A5_9FIRM</name>
<dbReference type="OrthoDB" id="9772207at2"/>
<comment type="similarity">
    <text evidence="1">Belongs to the glycosyl hydrolase 38 family.</text>
</comment>
<dbReference type="GO" id="GO:0030246">
    <property type="term" value="F:carbohydrate binding"/>
    <property type="evidence" value="ECO:0007669"/>
    <property type="project" value="InterPro"/>
</dbReference>
<dbReference type="InterPro" id="IPR011682">
    <property type="entry name" value="Glyco_hydro_38_C"/>
</dbReference>
<dbReference type="InterPro" id="IPR015341">
    <property type="entry name" value="Glyco_hydro_38_cen"/>
</dbReference>
<dbReference type="InterPro" id="IPR037094">
    <property type="entry name" value="Glyco_hydro_38_cen_sf"/>
</dbReference>
<dbReference type="InterPro" id="IPR011013">
    <property type="entry name" value="Gal_mutarotase_sf_dom"/>
</dbReference>
<dbReference type="Gene3D" id="3.20.110.10">
    <property type="entry name" value="Glycoside hydrolase 38, N terminal domain"/>
    <property type="match status" value="1"/>
</dbReference>
<reference evidence="7 8" key="1">
    <citation type="submission" date="2011-04" db="EMBL/GenBank/DDBJ databases">
        <title>The Genome Sequence of Clostridium citroniae WAL-19142.</title>
        <authorList>
            <consortium name="The Broad Institute Genome Sequencing Platform"/>
            <person name="Earl A."/>
            <person name="Ward D."/>
            <person name="Feldgarden M."/>
            <person name="Gevers D."/>
            <person name="Warren Y.A."/>
            <person name="Tyrrell K.L."/>
            <person name="Citron D.M."/>
            <person name="Goldstein E.J."/>
            <person name="Daigneault M."/>
            <person name="Allen-Vercoe E."/>
            <person name="Young S.K."/>
            <person name="Zeng Q."/>
            <person name="Gargeya S."/>
            <person name="Fitzgerald M."/>
            <person name="Haas B."/>
            <person name="Abouelleil A."/>
            <person name="Alvarado L."/>
            <person name="Arachchi H.M."/>
            <person name="Berlin A."/>
            <person name="Brown A."/>
            <person name="Chapman S.B."/>
            <person name="Chen Z."/>
            <person name="Dunbar C."/>
            <person name="Freedman E."/>
            <person name="Gearin G."/>
            <person name="Gellesch M."/>
            <person name="Goldberg J."/>
            <person name="Griggs A."/>
            <person name="Gujja S."/>
            <person name="Heilman E.R."/>
            <person name="Heiman D."/>
            <person name="Howarth C."/>
            <person name="Larson L."/>
            <person name="Lui A."/>
            <person name="MacDonald P.J."/>
            <person name="Mehta T."/>
            <person name="Montmayeur A."/>
            <person name="Murphy C."/>
            <person name="Neiman D."/>
            <person name="Pearson M."/>
            <person name="Priest M."/>
            <person name="Roberts A."/>
            <person name="Saif S."/>
            <person name="Shea T."/>
            <person name="Shenoy N."/>
            <person name="Sisk P."/>
            <person name="Stolte C."/>
            <person name="Sykes S."/>
            <person name="White J."/>
            <person name="Yandava C."/>
            <person name="Wortman J."/>
            <person name="Nusbaum C."/>
            <person name="Birren B."/>
        </authorList>
    </citation>
    <scope>NUCLEOTIDE SEQUENCE [LARGE SCALE GENOMIC DNA]</scope>
    <source>
        <strain evidence="7 8">WAL-19142</strain>
    </source>
</reference>
<evidence type="ECO:0000256" key="1">
    <source>
        <dbReference type="ARBA" id="ARBA00009792"/>
    </source>
</evidence>
<evidence type="ECO:0000256" key="4">
    <source>
        <dbReference type="ARBA" id="ARBA00023295"/>
    </source>
</evidence>
<evidence type="ECO:0000256" key="5">
    <source>
        <dbReference type="SAM" id="Coils"/>
    </source>
</evidence>
<keyword evidence="5" id="KW-0175">Coiled coil</keyword>
<evidence type="ECO:0000256" key="3">
    <source>
        <dbReference type="ARBA" id="ARBA00022801"/>
    </source>
</evidence>
<dbReference type="PATRIC" id="fig|742734.4.peg.1954"/>
<dbReference type="SUPFAM" id="SSF88688">
    <property type="entry name" value="Families 57/38 glycoside transferase middle domain"/>
    <property type="match status" value="1"/>
</dbReference>
<dbReference type="Proteomes" id="UP000037392">
    <property type="component" value="Unassembled WGS sequence"/>
</dbReference>
<protein>
    <recommendedName>
        <fullName evidence="6">Glycoside hydrolase family 38 central domain-containing protein</fullName>
    </recommendedName>
</protein>
<dbReference type="PANTHER" id="PTHR46017">
    <property type="entry name" value="ALPHA-MANNOSIDASE 2C1"/>
    <property type="match status" value="1"/>
</dbReference>
<dbReference type="InterPro" id="IPR028995">
    <property type="entry name" value="Glyco_hydro_57/38_cen_sf"/>
</dbReference>
<dbReference type="InterPro" id="IPR000602">
    <property type="entry name" value="Glyco_hydro_38_N"/>
</dbReference>
<dbReference type="InterPro" id="IPR041147">
    <property type="entry name" value="GH38_C"/>
</dbReference>
<dbReference type="GeneID" id="93164426"/>
<dbReference type="SUPFAM" id="SSF88713">
    <property type="entry name" value="Glycoside hydrolase/deacetylase"/>
    <property type="match status" value="1"/>
</dbReference>
<dbReference type="Gene3D" id="1.20.1270.50">
    <property type="entry name" value="Glycoside hydrolase family 38, central domain"/>
    <property type="match status" value="1"/>
</dbReference>
<dbReference type="EMBL" id="ADLK01000017">
    <property type="protein sequence ID" value="KMW20978.1"/>
    <property type="molecule type" value="Genomic_DNA"/>
</dbReference>
<feature type="domain" description="Glycoside hydrolase family 38 central" evidence="6">
    <location>
        <begin position="520"/>
        <end position="609"/>
    </location>
</feature>
<evidence type="ECO:0000313" key="7">
    <source>
        <dbReference type="EMBL" id="KMW20978.1"/>
    </source>
</evidence>
<keyword evidence="4" id="KW-0326">Glycosidase</keyword>
<proteinExistence type="inferred from homology"/>
<gene>
    <name evidence="7" type="ORF">HMPREF9470_01822</name>
</gene>
<dbReference type="Pfam" id="PF17677">
    <property type="entry name" value="Glyco_hydro38C2"/>
    <property type="match status" value="1"/>
</dbReference>
<evidence type="ECO:0000256" key="2">
    <source>
        <dbReference type="ARBA" id="ARBA00022723"/>
    </source>
</evidence>
<dbReference type="Pfam" id="PF01074">
    <property type="entry name" value="Glyco_hydro_38N"/>
    <property type="match status" value="1"/>
</dbReference>
<dbReference type="SUPFAM" id="SSF74650">
    <property type="entry name" value="Galactose mutarotase-like"/>
    <property type="match status" value="1"/>
</dbReference>
<dbReference type="GO" id="GO:0046872">
    <property type="term" value="F:metal ion binding"/>
    <property type="evidence" value="ECO:0007669"/>
    <property type="project" value="UniProtKB-KW"/>
</dbReference>
<dbReference type="Pfam" id="PF09261">
    <property type="entry name" value="Alpha-mann_mid"/>
    <property type="match status" value="1"/>
</dbReference>
<evidence type="ECO:0000313" key="8">
    <source>
        <dbReference type="Proteomes" id="UP000037392"/>
    </source>
</evidence>
<dbReference type="CDD" id="cd10789">
    <property type="entry name" value="GH38N_AMII_ER_cytosolic"/>
    <property type="match status" value="1"/>
</dbReference>
<feature type="coiled-coil region" evidence="5">
    <location>
        <begin position="599"/>
        <end position="626"/>
    </location>
</feature>
<dbReference type="FunFam" id="1.20.1270.50:FF:000004">
    <property type="entry name" value="alpha-mannosidase 2C1 isoform X1"/>
    <property type="match status" value="1"/>
</dbReference>
<dbReference type="GO" id="GO:0004559">
    <property type="term" value="F:alpha-mannosidase activity"/>
    <property type="evidence" value="ECO:0007669"/>
    <property type="project" value="InterPro"/>
</dbReference>
<comment type="caution">
    <text evidence="7">The sequence shown here is derived from an EMBL/GenBank/DDBJ whole genome shotgun (WGS) entry which is preliminary data.</text>
</comment>
<organism evidence="7 8">
    <name type="scientific">[Clostridium] citroniae WAL-19142</name>
    <dbReference type="NCBI Taxonomy" id="742734"/>
    <lineage>
        <taxon>Bacteria</taxon>
        <taxon>Bacillati</taxon>
        <taxon>Bacillota</taxon>
        <taxon>Clostridia</taxon>
        <taxon>Lachnospirales</taxon>
        <taxon>Lachnospiraceae</taxon>
        <taxon>Enterocloster</taxon>
    </lineage>
</organism>
<dbReference type="FunFam" id="2.70.98.30:FF:000010">
    <property type="entry name" value="Cytosolic alpha-mannosidase"/>
    <property type="match status" value="1"/>
</dbReference>
<dbReference type="GO" id="GO:0006013">
    <property type="term" value="P:mannose metabolic process"/>
    <property type="evidence" value="ECO:0007669"/>
    <property type="project" value="InterPro"/>
</dbReference>
<dbReference type="RefSeq" id="WP_007861291.1">
    <property type="nucleotide sequence ID" value="NZ_KQ235877.1"/>
</dbReference>
<keyword evidence="2" id="KW-0479">Metal-binding</keyword>
<dbReference type="Gene3D" id="2.70.98.30">
    <property type="entry name" value="Golgi alpha-mannosidase II, domain 4"/>
    <property type="match status" value="1"/>
</dbReference>
<evidence type="ECO:0000259" key="6">
    <source>
        <dbReference type="SMART" id="SM00872"/>
    </source>
</evidence>
<dbReference type="FunFam" id="3.20.110.10:FF:000002">
    <property type="entry name" value="alpha-mannosidase 2C1 isoform X1"/>
    <property type="match status" value="1"/>
</dbReference>
<keyword evidence="3" id="KW-0378">Hydrolase</keyword>
<dbReference type="SMART" id="SM00872">
    <property type="entry name" value="Alpha-mann_mid"/>
    <property type="match status" value="1"/>
</dbReference>
<accession>A0A0J9C7A5</accession>
<dbReference type="Gene3D" id="2.60.40.2220">
    <property type="match status" value="1"/>
</dbReference>
<dbReference type="GO" id="GO:0009313">
    <property type="term" value="P:oligosaccharide catabolic process"/>
    <property type="evidence" value="ECO:0007669"/>
    <property type="project" value="TreeGrafter"/>
</dbReference>
<dbReference type="PANTHER" id="PTHR46017:SF1">
    <property type="entry name" value="ALPHA-MANNOSIDASE 2C1"/>
    <property type="match status" value="1"/>
</dbReference>
<dbReference type="InterPro" id="IPR011330">
    <property type="entry name" value="Glyco_hydro/deAcase_b/a-brl"/>
</dbReference>
<dbReference type="InterPro" id="IPR027291">
    <property type="entry name" value="Glyco_hydro_38_N_sf"/>
</dbReference>
<sequence length="1060" mass="122564">MIMLRQRIGKFLSYLEQQIYPLTREVTDIRFIKSEENYRGRMDLNASEWKPFGSGGIWGGHREYYWFDLKATVPECFEGKCVCLEILTGKEGGWDATNPQFSCYVDGVLRQGLDVNHREVVLSEHAAPGQEYRIVLSAFTGDQNFNLKLKASLKVLDRLTEQYYYDISVPYHTACLLDEEDRDYITIINIINQSVNLLDFRKEGSPEYYESLARAQQYITEEFYEKRCGTKDRPTICCVGHTHIDCAWLWTLRVTQDKAVRSFSTVLELMRQYPEYKFMSSQPLLYQFVKKNAPEIYEEIRERVREGRWETEGAMFVEADCNLSSGESLVRQILYGKRFFKEEFGKDNVVVWLPDVFGYSAALPQIMKKTGIRYFMTTKINWNEFNRMPYDTFMWRGIDGTEILTHFMPTRDYKDTADNANRTNFFTTYNGFINPSQVKGSWKRYSQKYLNQETLMACGYGDGGGGTTREMLENQRRLSKGIPGCPNTRMSHVTEFFEKLEQDICQNPYLPVWSGELYLEYHRGTYTTMARNKRYNRKSEFACQNMEWLGVMEECLLGEEDLPGGGHPGGKYPARLLKESWETVMKNQFHDILPGSSIKEVYEDSKAEYEELLERAGQQIREQLQRLADHVDAGAGDVVVFNPYGALGEGIAEFSPGKGKEVTGLRDGSGKIPVQQTAEGRCIFEALGVPSRGYRTYGYGEENAMPSELTVSERGMENRYFILEFNEKGQFSRIYDKENKREVLKPGRAGNVIMSYEDRPHNYDAWDINNYYTEKSWEVDQVSSVQVTEMGPVRAAVQIDRQYLDSTISQTIYLYGHTPRIDIRTKVDWNEHLIMLKDIFPLDVHTDEASFEIQYGNVKRPTHSNTSWDFAKFEVCVHKWLDVSEYGYGVSFLNDCKYGCSVKDGVVGLTMLKSPLYPNPDADKEKHEFWYSIYPHKGDWREAGTVKQAYLFNNPLMAAVKNGSDRTLPPQYSLVSVDADNIVIEVVKQAEDSRDVILRMYECFNQRTDTRLTWRLPVKGAAECDMLEAEERTLDVAKEGTRLSFMPFEIKTVKLMLQSP</sequence>